<dbReference type="SUPFAM" id="SSF51197">
    <property type="entry name" value="Clavaminate synthase-like"/>
    <property type="match status" value="1"/>
</dbReference>
<comment type="caution">
    <text evidence="7">The sequence shown here is derived from an EMBL/GenBank/DDBJ whole genome shotgun (WGS) entry which is preliminary data.</text>
</comment>
<dbReference type="Pfam" id="PF03171">
    <property type="entry name" value="2OG-FeII_Oxy"/>
    <property type="match status" value="1"/>
</dbReference>
<evidence type="ECO:0000256" key="2">
    <source>
        <dbReference type="ARBA" id="ARBA00022723"/>
    </source>
</evidence>
<evidence type="ECO:0000313" key="7">
    <source>
        <dbReference type="EMBL" id="KAJ9180571.1"/>
    </source>
</evidence>
<gene>
    <name evidence="7" type="ORF">P3X46_008794</name>
</gene>
<keyword evidence="5" id="KW-0560">Oxidoreductase</keyword>
<evidence type="ECO:0000256" key="3">
    <source>
        <dbReference type="ARBA" id="ARBA00022896"/>
    </source>
</evidence>
<evidence type="ECO:0000259" key="6">
    <source>
        <dbReference type="PROSITE" id="PS51471"/>
    </source>
</evidence>
<evidence type="ECO:0000256" key="1">
    <source>
        <dbReference type="ARBA" id="ARBA00008056"/>
    </source>
</evidence>
<dbReference type="InterPro" id="IPR005123">
    <property type="entry name" value="Oxoglu/Fe-dep_dioxygenase_dom"/>
</dbReference>
<accession>A0ABQ9MJT6</accession>
<dbReference type="InterPro" id="IPR050295">
    <property type="entry name" value="Plant_2OG-oxidoreductases"/>
</dbReference>
<dbReference type="Pfam" id="PF14226">
    <property type="entry name" value="DIOX_N"/>
    <property type="match status" value="1"/>
</dbReference>
<dbReference type="InterPro" id="IPR026992">
    <property type="entry name" value="DIOX_N"/>
</dbReference>
<comment type="similarity">
    <text evidence="1 5">Belongs to the iron/ascorbate-dependent oxidoreductase family.</text>
</comment>
<keyword evidence="3" id="KW-0847">Vitamin C</keyword>
<name>A0ABQ9MJT6_HEVBR</name>
<protein>
    <recommendedName>
        <fullName evidence="6">Fe2OG dioxygenase domain-containing protein</fullName>
    </recommendedName>
</protein>
<dbReference type="Proteomes" id="UP001174677">
    <property type="component" value="Chromosome 5"/>
</dbReference>
<organism evidence="7 8">
    <name type="scientific">Hevea brasiliensis</name>
    <name type="common">Para rubber tree</name>
    <name type="synonym">Siphonia brasiliensis</name>
    <dbReference type="NCBI Taxonomy" id="3981"/>
    <lineage>
        <taxon>Eukaryota</taxon>
        <taxon>Viridiplantae</taxon>
        <taxon>Streptophyta</taxon>
        <taxon>Embryophyta</taxon>
        <taxon>Tracheophyta</taxon>
        <taxon>Spermatophyta</taxon>
        <taxon>Magnoliopsida</taxon>
        <taxon>eudicotyledons</taxon>
        <taxon>Gunneridae</taxon>
        <taxon>Pentapetalae</taxon>
        <taxon>rosids</taxon>
        <taxon>fabids</taxon>
        <taxon>Malpighiales</taxon>
        <taxon>Euphorbiaceae</taxon>
        <taxon>Crotonoideae</taxon>
        <taxon>Micrandreae</taxon>
        <taxon>Hevea</taxon>
    </lineage>
</organism>
<evidence type="ECO:0000256" key="4">
    <source>
        <dbReference type="ARBA" id="ARBA00023004"/>
    </source>
</evidence>
<evidence type="ECO:0000313" key="8">
    <source>
        <dbReference type="Proteomes" id="UP001174677"/>
    </source>
</evidence>
<keyword evidence="8" id="KW-1185">Reference proteome</keyword>
<keyword evidence="2 5" id="KW-0479">Metal-binding</keyword>
<reference evidence="7" key="1">
    <citation type="journal article" date="2023" name="Plant Biotechnol. J.">
        <title>Chromosome-level wild Hevea brasiliensis genome provides new tools for genomic-assisted breeding and valuable loci to elevate rubber yield.</title>
        <authorList>
            <person name="Cheng H."/>
            <person name="Song X."/>
            <person name="Hu Y."/>
            <person name="Wu T."/>
            <person name="Yang Q."/>
            <person name="An Z."/>
            <person name="Feng S."/>
            <person name="Deng Z."/>
            <person name="Wu W."/>
            <person name="Zeng X."/>
            <person name="Tu M."/>
            <person name="Wang X."/>
            <person name="Huang H."/>
        </authorList>
    </citation>
    <scope>NUCLEOTIDE SEQUENCE</scope>
    <source>
        <strain evidence="7">MT/VB/25A 57/8</strain>
    </source>
</reference>
<proteinExistence type="inferred from homology"/>
<dbReference type="EMBL" id="JARPOI010000005">
    <property type="protein sequence ID" value="KAJ9180571.1"/>
    <property type="molecule type" value="Genomic_DNA"/>
</dbReference>
<dbReference type="PROSITE" id="PS51471">
    <property type="entry name" value="FE2OG_OXY"/>
    <property type="match status" value="1"/>
</dbReference>
<dbReference type="Gene3D" id="2.60.120.330">
    <property type="entry name" value="B-lactam Antibiotic, Isopenicillin N Synthase, Chain"/>
    <property type="match status" value="1"/>
</dbReference>
<feature type="domain" description="Fe2OG dioxygenase" evidence="6">
    <location>
        <begin position="214"/>
        <end position="315"/>
    </location>
</feature>
<dbReference type="PRINTS" id="PR00682">
    <property type="entry name" value="IPNSYNTHASE"/>
</dbReference>
<keyword evidence="4 5" id="KW-0408">Iron</keyword>
<evidence type="ECO:0000256" key="5">
    <source>
        <dbReference type="RuleBase" id="RU003682"/>
    </source>
</evidence>
<dbReference type="InterPro" id="IPR044861">
    <property type="entry name" value="IPNS-like_FE2OG_OXY"/>
</dbReference>
<sequence>MNCSQSWPEPVVRVQSLSESGISQIPLRYVKPPSHRPSVKDNNVSSSCSTQTEVDIPVIDFGNAFSDNQTLRLETLKSISLACRKGGFFQIVNHGVRPQLLKSVREVWREFFNQPLEVKQEYANSPATYEGYGSRLGVEKGATLDWSDYFFLHYMPVMLRNQRKWPQVPASCRELIDEYGREVVRLGGKLMSVFSKNLGLEEDYLLNAFGGEENVGACLRVNFYPKCPQPDLALGLSPHSDPGGFTILLPDENVAGLQVRRGESWVTVKPVPNAFIINIGDQIQVLSNAIYKSVEHRVIVNSDKDRVSLAFFYNPKSDLLIKPAKELVTEEQPALYQAMTYDEYRLYIRTKGPCGKQQVESLKCS</sequence>
<dbReference type="InterPro" id="IPR027443">
    <property type="entry name" value="IPNS-like_sf"/>
</dbReference>
<dbReference type="PANTHER" id="PTHR47991">
    <property type="entry name" value="OXOGLUTARATE/IRON-DEPENDENT DIOXYGENASE"/>
    <property type="match status" value="1"/>
</dbReference>